<accession>A0A804HUE3</accession>
<evidence type="ECO:0000256" key="4">
    <source>
        <dbReference type="ARBA" id="ARBA00022679"/>
    </source>
</evidence>
<dbReference type="EnsemblPlants" id="Ma01_t15330.1">
    <property type="protein sequence ID" value="Ma01_p15330.1"/>
    <property type="gene ID" value="Ma01_g15330"/>
</dbReference>
<dbReference type="Gramene" id="Ma01_t15330.1">
    <property type="protein sequence ID" value="Ma01_p15330.1"/>
    <property type="gene ID" value="Ma01_g15330"/>
</dbReference>
<feature type="domain" description="RING-type" evidence="14">
    <location>
        <begin position="335"/>
        <end position="374"/>
    </location>
</feature>
<evidence type="ECO:0000256" key="1">
    <source>
        <dbReference type="ARBA" id="ARBA00000900"/>
    </source>
</evidence>
<dbReference type="SUPFAM" id="SSF57850">
    <property type="entry name" value="RING/U-box"/>
    <property type="match status" value="1"/>
</dbReference>
<dbReference type="InterPro" id="IPR044247">
    <property type="entry name" value="SPL2-like"/>
</dbReference>
<evidence type="ECO:0000313" key="17">
    <source>
        <dbReference type="Proteomes" id="UP000012960"/>
    </source>
</evidence>
<reference evidence="15" key="1">
    <citation type="submission" date="2021-03" db="EMBL/GenBank/DDBJ databases">
        <authorList>
            <consortium name="Genoscope - CEA"/>
            <person name="William W."/>
        </authorList>
    </citation>
    <scope>NUCLEOTIDE SEQUENCE</scope>
    <source>
        <strain evidence="15">Doubled-haploid Pahang</strain>
    </source>
</reference>
<dbReference type="Pfam" id="PF12483">
    <property type="entry name" value="GIDE"/>
    <property type="match status" value="1"/>
</dbReference>
<dbReference type="Pfam" id="PF13920">
    <property type="entry name" value="zf-C3HC4_3"/>
    <property type="match status" value="1"/>
</dbReference>
<organism evidence="16 17">
    <name type="scientific">Musa acuminata subsp. malaccensis</name>
    <name type="common">Wild banana</name>
    <name type="synonym">Musa malaccensis</name>
    <dbReference type="NCBI Taxonomy" id="214687"/>
    <lineage>
        <taxon>Eukaryota</taxon>
        <taxon>Viridiplantae</taxon>
        <taxon>Streptophyta</taxon>
        <taxon>Embryophyta</taxon>
        <taxon>Tracheophyta</taxon>
        <taxon>Spermatophyta</taxon>
        <taxon>Magnoliopsida</taxon>
        <taxon>Liliopsida</taxon>
        <taxon>Zingiberales</taxon>
        <taxon>Musaceae</taxon>
        <taxon>Musa</taxon>
    </lineage>
</organism>
<dbReference type="InterPro" id="IPR022170">
    <property type="entry name" value="MUL1-like"/>
</dbReference>
<evidence type="ECO:0000256" key="11">
    <source>
        <dbReference type="ARBA" id="ARBA00023136"/>
    </source>
</evidence>
<keyword evidence="17" id="KW-1185">Reference proteome</keyword>
<dbReference type="GO" id="GO:0016020">
    <property type="term" value="C:membrane"/>
    <property type="evidence" value="ECO:0007669"/>
    <property type="project" value="UniProtKB-SubCell"/>
</dbReference>
<dbReference type="Gene3D" id="3.30.40.10">
    <property type="entry name" value="Zinc/RING finger domain, C3HC4 (zinc finger)"/>
    <property type="match status" value="1"/>
</dbReference>
<reference evidence="16" key="2">
    <citation type="submission" date="2021-05" db="UniProtKB">
        <authorList>
            <consortium name="EnsemblPlants"/>
        </authorList>
    </citation>
    <scope>IDENTIFICATION</scope>
    <source>
        <strain evidence="16">subsp. malaccensis</strain>
    </source>
</reference>
<evidence type="ECO:0000256" key="6">
    <source>
        <dbReference type="ARBA" id="ARBA00022723"/>
    </source>
</evidence>
<keyword evidence="7 12" id="KW-0863">Zinc-finger</keyword>
<dbReference type="PROSITE" id="PS50089">
    <property type="entry name" value="ZF_RING_2"/>
    <property type="match status" value="1"/>
</dbReference>
<evidence type="ECO:0000256" key="5">
    <source>
        <dbReference type="ARBA" id="ARBA00022692"/>
    </source>
</evidence>
<dbReference type="EC" id="2.3.2.27" evidence="3"/>
<evidence type="ECO:0000256" key="13">
    <source>
        <dbReference type="SAM" id="Phobius"/>
    </source>
</evidence>
<keyword evidence="8" id="KW-0833">Ubl conjugation pathway</keyword>
<comment type="subcellular location">
    <subcellularLocation>
        <location evidence="2">Membrane</location>
        <topology evidence="2">Multi-pass membrane protein</topology>
    </subcellularLocation>
</comment>
<comment type="catalytic activity">
    <reaction evidence="1">
        <text>S-ubiquitinyl-[E2 ubiquitin-conjugating enzyme]-L-cysteine + [acceptor protein]-L-lysine = [E2 ubiquitin-conjugating enzyme]-L-cysteine + N(6)-ubiquitinyl-[acceptor protein]-L-lysine.</text>
        <dbReference type="EC" id="2.3.2.27"/>
    </reaction>
</comment>
<proteinExistence type="predicted"/>
<evidence type="ECO:0000259" key="14">
    <source>
        <dbReference type="PROSITE" id="PS50089"/>
    </source>
</evidence>
<evidence type="ECO:0000256" key="3">
    <source>
        <dbReference type="ARBA" id="ARBA00012483"/>
    </source>
</evidence>
<keyword evidence="9" id="KW-0862">Zinc</keyword>
<dbReference type="GO" id="GO:0008270">
    <property type="term" value="F:zinc ion binding"/>
    <property type="evidence" value="ECO:0007669"/>
    <property type="project" value="UniProtKB-KW"/>
</dbReference>
<protein>
    <recommendedName>
        <fullName evidence="3">RING-type E3 ubiquitin transferase</fullName>
        <ecNumber evidence="3">2.3.2.27</ecNumber>
    </recommendedName>
</protein>
<dbReference type="GO" id="GO:0009507">
    <property type="term" value="C:chloroplast"/>
    <property type="evidence" value="ECO:0000318"/>
    <property type="project" value="GO_Central"/>
</dbReference>
<sequence length="387" mass="42549">MPLRNHGTAAVLARLAVACDGAILGLALAAVSAASWVKYATTSAALDRISCAPSAPISGLRAILSSADYLNEDPLLVVVRGRVQPSSAVEALSDGAVSETNGVLTPRGSDEMAVAILNTQMCLYNEWRGMFRWNFDLHALFAKSLKEQRSSSSLLKSVSFVLVEAGDWPNSGYVHVNLDGSAHPLPLTTVYHELHPIQVPPFTFFQVFFGSGYPVALLDEEKILPVGKEITAIGICRPRDEAIEIKSCQELPCFLSDMTKDEIVAELNFDAGVLFWSGILLGILSVGILGYAVIRNWWKWKEWRLRRRRQNEDLNNEALSRSSMEQEDVPDGELCVICLSRRRRTAFVPCGHLVCCPHCATSVVHDSSPKCPLCCQDVRSSIRIYES</sequence>
<feature type="transmembrane region" description="Helical" evidence="13">
    <location>
        <begin position="273"/>
        <end position="298"/>
    </location>
</feature>
<dbReference type="GO" id="GO:0016567">
    <property type="term" value="P:protein ubiquitination"/>
    <property type="evidence" value="ECO:0007669"/>
    <property type="project" value="InterPro"/>
</dbReference>
<keyword evidence="10 13" id="KW-1133">Transmembrane helix</keyword>
<dbReference type="InterPro" id="IPR001841">
    <property type="entry name" value="Znf_RING"/>
</dbReference>
<dbReference type="InterPro" id="IPR013083">
    <property type="entry name" value="Znf_RING/FYVE/PHD"/>
</dbReference>
<dbReference type="PANTHER" id="PTHR47355">
    <property type="entry name" value="E3 UBIQUITIN-PROTEIN LIGASE SPL2"/>
    <property type="match status" value="1"/>
</dbReference>
<evidence type="ECO:0000256" key="8">
    <source>
        <dbReference type="ARBA" id="ARBA00022786"/>
    </source>
</evidence>
<dbReference type="OrthoDB" id="1711136at2759"/>
<dbReference type="FunCoup" id="A0A804HUE3">
    <property type="interactions" value="1640"/>
</dbReference>
<gene>
    <name evidence="15" type="ORF">GSMUA_298990.1</name>
</gene>
<dbReference type="CDD" id="cd23145">
    <property type="entry name" value="RING-HC_SPL2-like"/>
    <property type="match status" value="1"/>
</dbReference>
<name>A0A804HUE3_MUSAM</name>
<keyword evidence="5 13" id="KW-0812">Transmembrane</keyword>
<evidence type="ECO:0000313" key="15">
    <source>
        <dbReference type="EMBL" id="CAG1859604.1"/>
    </source>
</evidence>
<keyword evidence="11 13" id="KW-0472">Membrane</keyword>
<evidence type="ECO:0000313" key="16">
    <source>
        <dbReference type="EnsemblPlants" id="Ma01_p15330.1"/>
    </source>
</evidence>
<evidence type="ECO:0000256" key="10">
    <source>
        <dbReference type="ARBA" id="ARBA00022989"/>
    </source>
</evidence>
<dbReference type="PANTHER" id="PTHR47355:SF1">
    <property type="entry name" value="E3 UBIQUITIN-PROTEIN LIGASE SPL2"/>
    <property type="match status" value="1"/>
</dbReference>
<dbReference type="GO" id="GO:0061630">
    <property type="term" value="F:ubiquitin protein ligase activity"/>
    <property type="evidence" value="ECO:0007669"/>
    <property type="project" value="UniProtKB-EC"/>
</dbReference>
<dbReference type="OMA" id="FVVVNMD"/>
<dbReference type="AlphaFoldDB" id="A0A804HUE3"/>
<evidence type="ECO:0000256" key="9">
    <source>
        <dbReference type="ARBA" id="ARBA00022833"/>
    </source>
</evidence>
<keyword evidence="4" id="KW-0808">Transferase</keyword>
<evidence type="ECO:0000256" key="7">
    <source>
        <dbReference type="ARBA" id="ARBA00022771"/>
    </source>
</evidence>
<keyword evidence="6" id="KW-0479">Metal-binding</keyword>
<dbReference type="EMBL" id="HG996466">
    <property type="protein sequence ID" value="CAG1859604.1"/>
    <property type="molecule type" value="Genomic_DNA"/>
</dbReference>
<evidence type="ECO:0000256" key="2">
    <source>
        <dbReference type="ARBA" id="ARBA00004141"/>
    </source>
</evidence>
<evidence type="ECO:0000256" key="12">
    <source>
        <dbReference type="PROSITE-ProRule" id="PRU00175"/>
    </source>
</evidence>
<dbReference type="Proteomes" id="UP000012960">
    <property type="component" value="Unplaced"/>
</dbReference>